<reference evidence="2" key="3">
    <citation type="submission" date="2016-07" db="EMBL/GenBank/DDBJ databases">
        <title>Evolution of pathogenesis and genome organization in the Tremellales.</title>
        <authorList>
            <person name="Cuomo C."/>
            <person name="Litvintseva A."/>
            <person name="Heitman J."/>
            <person name="Chen Y."/>
            <person name="Sun S."/>
            <person name="Springer D."/>
            <person name="Dromer F."/>
            <person name="Young S."/>
            <person name="Zeng Q."/>
            <person name="Chapman S."/>
            <person name="Gujja S."/>
            <person name="Saif S."/>
            <person name="Birren B."/>
        </authorList>
    </citation>
    <scope>NUCLEOTIDE SEQUENCE</scope>
    <source>
        <strain evidence="2">CBS 10737</strain>
    </source>
</reference>
<dbReference type="AlphaFoldDB" id="A0A1B9I0T7"/>
<evidence type="ECO:0000313" key="2">
    <source>
        <dbReference type="EMBL" id="OCF49150.1"/>
    </source>
</evidence>
<accession>A0A1B9I0T7</accession>
<organism evidence="2">
    <name type="scientific">Kwoniella pini CBS 10737</name>
    <dbReference type="NCBI Taxonomy" id="1296096"/>
    <lineage>
        <taxon>Eukaryota</taxon>
        <taxon>Fungi</taxon>
        <taxon>Dikarya</taxon>
        <taxon>Basidiomycota</taxon>
        <taxon>Agaricomycotina</taxon>
        <taxon>Tremellomycetes</taxon>
        <taxon>Tremellales</taxon>
        <taxon>Cryptococcaceae</taxon>
        <taxon>Kwoniella</taxon>
    </lineage>
</organism>
<dbReference type="RefSeq" id="XP_019010369.1">
    <property type="nucleotide sequence ID" value="XM_019156567.1"/>
</dbReference>
<feature type="region of interest" description="Disordered" evidence="1">
    <location>
        <begin position="259"/>
        <end position="312"/>
    </location>
</feature>
<dbReference type="GeneID" id="30173207"/>
<dbReference type="EMBL" id="KI894012">
    <property type="protein sequence ID" value="OCF49150.1"/>
    <property type="molecule type" value="Genomic_DNA"/>
</dbReference>
<dbReference type="OrthoDB" id="2597000at2759"/>
<evidence type="ECO:0000313" key="4">
    <source>
        <dbReference type="Proteomes" id="UP000094020"/>
    </source>
</evidence>
<dbReference type="Proteomes" id="UP000094020">
    <property type="component" value="Chromosome 8"/>
</dbReference>
<feature type="compositionally biased region" description="Low complexity" evidence="1">
    <location>
        <begin position="294"/>
        <end position="304"/>
    </location>
</feature>
<feature type="compositionally biased region" description="Polar residues" evidence="1">
    <location>
        <begin position="277"/>
        <end position="290"/>
    </location>
</feature>
<reference evidence="2" key="1">
    <citation type="submission" date="2013-07" db="EMBL/GenBank/DDBJ databases">
        <title>The Genome Sequence of Cryptococcus pinus CBS10737.</title>
        <authorList>
            <consortium name="The Broad Institute Genome Sequencing Platform"/>
            <person name="Cuomo C."/>
            <person name="Litvintseva A."/>
            <person name="Chen Y."/>
            <person name="Heitman J."/>
            <person name="Sun S."/>
            <person name="Springer D."/>
            <person name="Dromer F."/>
            <person name="Young S.K."/>
            <person name="Zeng Q."/>
            <person name="Gargeya S."/>
            <person name="Fitzgerald M."/>
            <person name="Abouelleil A."/>
            <person name="Alvarado L."/>
            <person name="Berlin A.M."/>
            <person name="Chapman S.B."/>
            <person name="Dewar J."/>
            <person name="Goldberg J."/>
            <person name="Griggs A."/>
            <person name="Gujja S."/>
            <person name="Hansen M."/>
            <person name="Howarth C."/>
            <person name="Imamovic A."/>
            <person name="Larimer J."/>
            <person name="McCowan C."/>
            <person name="Murphy C."/>
            <person name="Pearson M."/>
            <person name="Priest M."/>
            <person name="Roberts A."/>
            <person name="Saif S."/>
            <person name="Shea T."/>
            <person name="Sykes S."/>
            <person name="Wortman J."/>
            <person name="Nusbaum C."/>
            <person name="Birren B."/>
        </authorList>
    </citation>
    <scope>NUCLEOTIDE SEQUENCE [LARGE SCALE GENOMIC DNA]</scope>
    <source>
        <strain evidence="2">CBS 10737</strain>
    </source>
</reference>
<dbReference type="KEGG" id="kpin:30173207"/>
<dbReference type="EMBL" id="CP144526">
    <property type="protein sequence ID" value="WWC72055.1"/>
    <property type="molecule type" value="Genomic_DNA"/>
</dbReference>
<protein>
    <submittedName>
        <fullName evidence="2">Uncharacterized protein</fullName>
    </submittedName>
</protein>
<reference evidence="3" key="4">
    <citation type="submission" date="2024-02" db="EMBL/GenBank/DDBJ databases">
        <title>Comparative genomics of Cryptococcus and Kwoniella reveals pathogenesis evolution and contrasting modes of karyotype evolution via chromosome fusion or intercentromeric recombination.</title>
        <authorList>
            <person name="Coelho M.A."/>
            <person name="David-Palma M."/>
            <person name="Shea T."/>
            <person name="Bowers K."/>
            <person name="McGinley-Smith S."/>
            <person name="Mohammad A.W."/>
            <person name="Gnirke A."/>
            <person name="Yurkov A.M."/>
            <person name="Nowrousian M."/>
            <person name="Sun S."/>
            <person name="Cuomo C.A."/>
            <person name="Heitman J."/>
        </authorList>
    </citation>
    <scope>NUCLEOTIDE SEQUENCE</scope>
    <source>
        <strain evidence="3">CBS 10737</strain>
    </source>
</reference>
<gene>
    <name evidence="2" type="ORF">I206_04838</name>
    <name evidence="3" type="ORF">I206_106015</name>
</gene>
<name>A0A1B9I0T7_9TREE</name>
<keyword evidence="4" id="KW-1185">Reference proteome</keyword>
<reference evidence="3" key="2">
    <citation type="submission" date="2013-07" db="EMBL/GenBank/DDBJ databases">
        <authorList>
            <consortium name="The Broad Institute Genome Sequencing Platform"/>
            <person name="Cuomo C."/>
            <person name="Litvintseva A."/>
            <person name="Chen Y."/>
            <person name="Heitman J."/>
            <person name="Sun S."/>
            <person name="Springer D."/>
            <person name="Dromer F."/>
            <person name="Young S.K."/>
            <person name="Zeng Q."/>
            <person name="Gargeya S."/>
            <person name="Fitzgerald M."/>
            <person name="Abouelleil A."/>
            <person name="Alvarado L."/>
            <person name="Berlin A.M."/>
            <person name="Chapman S.B."/>
            <person name="Dewar J."/>
            <person name="Goldberg J."/>
            <person name="Griggs A."/>
            <person name="Gujja S."/>
            <person name="Hansen M."/>
            <person name="Howarth C."/>
            <person name="Imamovic A."/>
            <person name="Larimer J."/>
            <person name="McCowan C."/>
            <person name="Murphy C."/>
            <person name="Pearson M."/>
            <person name="Priest M."/>
            <person name="Roberts A."/>
            <person name="Saif S."/>
            <person name="Shea T."/>
            <person name="Sykes S."/>
            <person name="Wortman J."/>
            <person name="Nusbaum C."/>
            <person name="Birren B."/>
        </authorList>
    </citation>
    <scope>NUCLEOTIDE SEQUENCE</scope>
    <source>
        <strain evidence="3">CBS 10737</strain>
    </source>
</reference>
<feature type="compositionally biased region" description="Polar residues" evidence="1">
    <location>
        <begin position="259"/>
        <end position="269"/>
    </location>
</feature>
<sequence>MSTSPLPSSSIYETCSTLSQPINASDPTLQHLLNLPIALQNVSPALAALHLARIRLSLLIPTSNKFNGKNLEEWCNSCGGLRLSLGGSREREKEREKGENNNNIIEKELNNKMEFNKARTPIKKIKQRRNPICSLCGINYKKPIPNKEILKDYPPARITRRMKLNQNQNQNQNQKQNQQIEKNGNKSNQMIEVELGQSLQNSIGLQLDLGNSFQQDLKSNIEVTLNTNTEMVINENSISQTYQNEFKQKPLSLVQRPSLTHIPKSSPNLPSYPQPPARTTSSNIISNNIDVQGKKSNLNSSSGNLKKKKKSGLAKLLAENKEREINKGNGGMWALG</sequence>
<proteinExistence type="predicted"/>
<evidence type="ECO:0000313" key="3">
    <source>
        <dbReference type="EMBL" id="WWC72055.1"/>
    </source>
</evidence>
<evidence type="ECO:0000256" key="1">
    <source>
        <dbReference type="SAM" id="MobiDB-lite"/>
    </source>
</evidence>